<dbReference type="Gene3D" id="3.20.20.80">
    <property type="entry name" value="Glycosidases"/>
    <property type="match status" value="1"/>
</dbReference>
<dbReference type="SUPFAM" id="SSF51445">
    <property type="entry name" value="(Trans)glycosidases"/>
    <property type="match status" value="1"/>
</dbReference>
<sequence>MKPFHSHLNIRALTLGFAAVMPLLPPHASAEPKVEYLQARSTVDGQPFMPRGIYAVNVSDMDRAAGYGFNIVQTYQFRTMSDDKVAEYLDEAGKRGLKVLFDLDMKASPAPEALATLRRRIERFKTHPALYAWYLADEPAVKNIKPEELKGIYRWIKDTDPDHPVFSSNWELETFKDACDVDMPQVYSGPPSALKAGALPRQHRTAAKHGVPWIAIANLFDTDFKAFNEADSEVVSPAQLFSAVQSGTLDEAGAQAKIESVKKNLENPPYKLRATFPDTPVKIRGQAFDLIAHGSNGLFYWLLQPEDSLHERFGYYTIFVRPPLRQALKDVLKETQDLWPRIGNPSLDSTTWYDAEFGNVFFWCRRQGDLVTVIAVNESEADWLSVRTTLPGLEAVKEVVATVNGEKRTVKVKNGVLEDNFRSNQAHVYLMTLK</sequence>
<dbReference type="InterPro" id="IPR017853">
    <property type="entry name" value="GH"/>
</dbReference>
<organism evidence="2 3">
    <name type="scientific">Luteolibacter ambystomatis</name>
    <dbReference type="NCBI Taxonomy" id="2824561"/>
    <lineage>
        <taxon>Bacteria</taxon>
        <taxon>Pseudomonadati</taxon>
        <taxon>Verrucomicrobiota</taxon>
        <taxon>Verrucomicrobiia</taxon>
        <taxon>Verrucomicrobiales</taxon>
        <taxon>Verrucomicrobiaceae</taxon>
        <taxon>Luteolibacter</taxon>
    </lineage>
</organism>
<evidence type="ECO:0000256" key="1">
    <source>
        <dbReference type="SAM" id="SignalP"/>
    </source>
</evidence>
<protein>
    <submittedName>
        <fullName evidence="2">DUF4434 domain-containing protein</fullName>
    </submittedName>
</protein>
<proteinExistence type="predicted"/>
<reference evidence="2" key="1">
    <citation type="submission" date="2021-04" db="EMBL/GenBank/DDBJ databases">
        <title>Luteolibacter sp. 32A isolated from the skin of an Anderson's salamander (Ambystoma andersonii).</title>
        <authorList>
            <person name="Spergser J."/>
            <person name="Busse H.-J."/>
        </authorList>
    </citation>
    <scope>NUCLEOTIDE SEQUENCE</scope>
    <source>
        <strain evidence="2">32A</strain>
    </source>
</reference>
<feature type="chain" id="PRO_5036833627" evidence="1">
    <location>
        <begin position="31"/>
        <end position="434"/>
    </location>
</feature>
<dbReference type="KEGG" id="lamb:KBB96_10785"/>
<gene>
    <name evidence="2" type="ORF">KBB96_10785</name>
</gene>
<dbReference type="Proteomes" id="UP000676169">
    <property type="component" value="Chromosome"/>
</dbReference>
<name>A0A975G5U9_9BACT</name>
<dbReference type="AlphaFoldDB" id="A0A975G5U9"/>
<accession>A0A975G5U9</accession>
<dbReference type="EMBL" id="CP073100">
    <property type="protein sequence ID" value="QUE49357.1"/>
    <property type="molecule type" value="Genomic_DNA"/>
</dbReference>
<dbReference type="RefSeq" id="WP_211629418.1">
    <property type="nucleotide sequence ID" value="NZ_CP073100.1"/>
</dbReference>
<evidence type="ECO:0000313" key="3">
    <source>
        <dbReference type="Proteomes" id="UP000676169"/>
    </source>
</evidence>
<keyword evidence="1" id="KW-0732">Signal</keyword>
<feature type="signal peptide" evidence="1">
    <location>
        <begin position="1"/>
        <end position="30"/>
    </location>
</feature>
<keyword evidence="3" id="KW-1185">Reference proteome</keyword>
<evidence type="ECO:0000313" key="2">
    <source>
        <dbReference type="EMBL" id="QUE49357.1"/>
    </source>
</evidence>